<dbReference type="AlphaFoldDB" id="A0A319DMZ8"/>
<evidence type="ECO:0000313" key="1">
    <source>
        <dbReference type="EMBL" id="PYH92613.1"/>
    </source>
</evidence>
<dbReference type="Proteomes" id="UP000247810">
    <property type="component" value="Unassembled WGS sequence"/>
</dbReference>
<protein>
    <submittedName>
        <fullName evidence="1">Uncharacterized protein</fullName>
    </submittedName>
</protein>
<accession>A0A319DMZ8</accession>
<dbReference type="OrthoDB" id="4064873at2759"/>
<name>A0A319DMZ8_9EURO</name>
<dbReference type="EMBL" id="KZ825912">
    <property type="protein sequence ID" value="PYH92613.1"/>
    <property type="molecule type" value="Genomic_DNA"/>
</dbReference>
<proteinExistence type="predicted"/>
<organism evidence="1 2">
    <name type="scientific">Aspergillus ellipticus CBS 707.79</name>
    <dbReference type="NCBI Taxonomy" id="1448320"/>
    <lineage>
        <taxon>Eukaryota</taxon>
        <taxon>Fungi</taxon>
        <taxon>Dikarya</taxon>
        <taxon>Ascomycota</taxon>
        <taxon>Pezizomycotina</taxon>
        <taxon>Eurotiomycetes</taxon>
        <taxon>Eurotiomycetidae</taxon>
        <taxon>Eurotiales</taxon>
        <taxon>Aspergillaceae</taxon>
        <taxon>Aspergillus</taxon>
        <taxon>Aspergillus subgen. Circumdati</taxon>
    </lineage>
</organism>
<gene>
    <name evidence="1" type="ORF">BO71DRAFT_19832</name>
</gene>
<sequence>MRPPLNPPPPEQRRQIYAVARQLHMSIADEYGRPRMELRGENCALPEASWTADQIVLWRISDALNPSMQLDATVLERVLLKTVQINPPSTTLKLLVRCNLALSVHSRLHQTGRIVSHTIFTQVLRLIDEIDDLAWDLVDGHVPWWYSLTVPFQALRTLLAMDT</sequence>
<evidence type="ECO:0000313" key="2">
    <source>
        <dbReference type="Proteomes" id="UP000247810"/>
    </source>
</evidence>
<reference evidence="1 2" key="1">
    <citation type="submission" date="2018-02" db="EMBL/GenBank/DDBJ databases">
        <title>The genomes of Aspergillus section Nigri reveals drivers in fungal speciation.</title>
        <authorList>
            <consortium name="DOE Joint Genome Institute"/>
            <person name="Vesth T.C."/>
            <person name="Nybo J."/>
            <person name="Theobald S."/>
            <person name="Brandl J."/>
            <person name="Frisvad J.C."/>
            <person name="Nielsen K.F."/>
            <person name="Lyhne E.K."/>
            <person name="Kogle M.E."/>
            <person name="Kuo A."/>
            <person name="Riley R."/>
            <person name="Clum A."/>
            <person name="Nolan M."/>
            <person name="Lipzen A."/>
            <person name="Salamov A."/>
            <person name="Henrissat B."/>
            <person name="Wiebenga A."/>
            <person name="De vries R.P."/>
            <person name="Grigoriev I.V."/>
            <person name="Mortensen U.H."/>
            <person name="Andersen M.R."/>
            <person name="Baker S.E."/>
        </authorList>
    </citation>
    <scope>NUCLEOTIDE SEQUENCE [LARGE SCALE GENOMIC DNA]</scope>
    <source>
        <strain evidence="1 2">CBS 707.79</strain>
    </source>
</reference>
<keyword evidence="2" id="KW-1185">Reference proteome</keyword>
<dbReference type="VEuPathDB" id="FungiDB:BO71DRAFT_19832"/>